<dbReference type="EMBL" id="CP144521">
    <property type="protein sequence ID" value="WWC68810.1"/>
    <property type="molecule type" value="Genomic_DNA"/>
</dbReference>
<evidence type="ECO:0000259" key="9">
    <source>
        <dbReference type="Pfam" id="PF13813"/>
    </source>
</evidence>
<evidence type="ECO:0000313" key="12">
    <source>
        <dbReference type="Proteomes" id="UP000094020"/>
    </source>
</evidence>
<organism evidence="10">
    <name type="scientific">Kwoniella pini CBS 10737</name>
    <dbReference type="NCBI Taxonomy" id="1296096"/>
    <lineage>
        <taxon>Eukaryota</taxon>
        <taxon>Fungi</taxon>
        <taxon>Dikarya</taxon>
        <taxon>Basidiomycota</taxon>
        <taxon>Agaricomycotina</taxon>
        <taxon>Tremellomycetes</taxon>
        <taxon>Tremellales</taxon>
        <taxon>Cryptococcaceae</taxon>
        <taxon>Kwoniella</taxon>
    </lineage>
</organism>
<feature type="domain" description="Wax synthase" evidence="9">
    <location>
        <begin position="324"/>
        <end position="393"/>
    </location>
</feature>
<dbReference type="STRING" id="1296096.A0A1B9I672"/>
<feature type="transmembrane region" description="Helical" evidence="8">
    <location>
        <begin position="396"/>
        <end position="416"/>
    </location>
</feature>
<protein>
    <recommendedName>
        <fullName evidence="9">Wax synthase domain-containing protein</fullName>
    </recommendedName>
</protein>
<dbReference type="InterPro" id="IPR032805">
    <property type="entry name" value="Wax_synthase_dom"/>
</dbReference>
<comment type="subcellular location">
    <subcellularLocation>
        <location evidence="1">Membrane</location>
        <topology evidence="1">Multi-pass membrane protein</topology>
    </subcellularLocation>
</comment>
<keyword evidence="7 8" id="KW-0472">Membrane</keyword>
<dbReference type="Pfam" id="PF13813">
    <property type="entry name" value="MBOAT_2"/>
    <property type="match status" value="1"/>
</dbReference>
<evidence type="ECO:0000256" key="1">
    <source>
        <dbReference type="ARBA" id="ARBA00004141"/>
    </source>
</evidence>
<dbReference type="KEGG" id="kpin:30171469"/>
<reference evidence="10" key="1">
    <citation type="submission" date="2013-07" db="EMBL/GenBank/DDBJ databases">
        <title>The Genome Sequence of Cryptococcus pinus CBS10737.</title>
        <authorList>
            <consortium name="The Broad Institute Genome Sequencing Platform"/>
            <person name="Cuomo C."/>
            <person name="Litvintseva A."/>
            <person name="Chen Y."/>
            <person name="Heitman J."/>
            <person name="Sun S."/>
            <person name="Springer D."/>
            <person name="Dromer F."/>
            <person name="Young S.K."/>
            <person name="Zeng Q."/>
            <person name="Gargeya S."/>
            <person name="Fitzgerald M."/>
            <person name="Abouelleil A."/>
            <person name="Alvarado L."/>
            <person name="Berlin A.M."/>
            <person name="Chapman S.B."/>
            <person name="Dewar J."/>
            <person name="Goldberg J."/>
            <person name="Griggs A."/>
            <person name="Gujja S."/>
            <person name="Hansen M."/>
            <person name="Howarth C."/>
            <person name="Imamovic A."/>
            <person name="Larimer J."/>
            <person name="McCowan C."/>
            <person name="Murphy C."/>
            <person name="Pearson M."/>
            <person name="Priest M."/>
            <person name="Roberts A."/>
            <person name="Saif S."/>
            <person name="Shea T."/>
            <person name="Sykes S."/>
            <person name="Wortman J."/>
            <person name="Nusbaum C."/>
            <person name="Birren B."/>
        </authorList>
    </citation>
    <scope>NUCLEOTIDE SEQUENCE [LARGE SCALE GENOMIC DNA]</scope>
    <source>
        <strain evidence="10">CBS 10737</strain>
    </source>
</reference>
<evidence type="ECO:0000256" key="8">
    <source>
        <dbReference type="SAM" id="Phobius"/>
    </source>
</evidence>
<feature type="transmembrane region" description="Helical" evidence="8">
    <location>
        <begin position="295"/>
        <end position="316"/>
    </location>
</feature>
<dbReference type="GO" id="GO:0016020">
    <property type="term" value="C:membrane"/>
    <property type="evidence" value="ECO:0007669"/>
    <property type="project" value="UniProtKB-SubCell"/>
</dbReference>
<dbReference type="GO" id="GO:0006629">
    <property type="term" value="P:lipid metabolic process"/>
    <property type="evidence" value="ECO:0007669"/>
    <property type="project" value="InterPro"/>
</dbReference>
<dbReference type="GeneID" id="30171469"/>
<dbReference type="RefSeq" id="XP_019012254.1">
    <property type="nucleotide sequence ID" value="XM_019154851.1"/>
</dbReference>
<keyword evidence="5 8" id="KW-0812">Transmembrane</keyword>
<dbReference type="GO" id="GO:0008374">
    <property type="term" value="F:O-acyltransferase activity"/>
    <property type="evidence" value="ECO:0007669"/>
    <property type="project" value="InterPro"/>
</dbReference>
<proteinExistence type="inferred from homology"/>
<evidence type="ECO:0000256" key="2">
    <source>
        <dbReference type="ARBA" id="ARBA00005179"/>
    </source>
</evidence>
<evidence type="ECO:0000313" key="11">
    <source>
        <dbReference type="EMBL" id="WWC68810.1"/>
    </source>
</evidence>
<evidence type="ECO:0000256" key="5">
    <source>
        <dbReference type="ARBA" id="ARBA00022692"/>
    </source>
</evidence>
<evidence type="ECO:0000256" key="4">
    <source>
        <dbReference type="ARBA" id="ARBA00022679"/>
    </source>
</evidence>
<dbReference type="EMBL" id="KI894009">
    <property type="protein sequence ID" value="OCF51035.1"/>
    <property type="molecule type" value="Genomic_DNA"/>
</dbReference>
<evidence type="ECO:0000256" key="7">
    <source>
        <dbReference type="ARBA" id="ARBA00023136"/>
    </source>
</evidence>
<dbReference type="PANTHER" id="PTHR31595:SF57">
    <property type="entry name" value="OS04G0481900 PROTEIN"/>
    <property type="match status" value="1"/>
</dbReference>
<keyword evidence="12" id="KW-1185">Reference proteome</keyword>
<gene>
    <name evidence="10" type="ORF">I206_03100</name>
    <name evidence="11" type="ORF">I206_102745</name>
</gene>
<feature type="transmembrane region" description="Helical" evidence="8">
    <location>
        <begin position="371"/>
        <end position="390"/>
    </location>
</feature>
<reference evidence="10" key="3">
    <citation type="submission" date="2016-07" db="EMBL/GenBank/DDBJ databases">
        <title>Evolution of pathogenesis and genome organization in the Tremellales.</title>
        <authorList>
            <person name="Cuomo C."/>
            <person name="Litvintseva A."/>
            <person name="Heitman J."/>
            <person name="Chen Y."/>
            <person name="Sun S."/>
            <person name="Springer D."/>
            <person name="Dromer F."/>
            <person name="Young S."/>
            <person name="Zeng Q."/>
            <person name="Chapman S."/>
            <person name="Gujja S."/>
            <person name="Saif S."/>
            <person name="Birren B."/>
        </authorList>
    </citation>
    <scope>NUCLEOTIDE SEQUENCE</scope>
    <source>
        <strain evidence="10">CBS 10737</strain>
    </source>
</reference>
<dbReference type="Proteomes" id="UP000094020">
    <property type="component" value="Chromosome 3"/>
</dbReference>
<keyword evidence="4" id="KW-0808">Transferase</keyword>
<reference evidence="11" key="4">
    <citation type="submission" date="2024-02" db="EMBL/GenBank/DDBJ databases">
        <title>Comparative genomics of Cryptococcus and Kwoniella reveals pathogenesis evolution and contrasting modes of karyotype evolution via chromosome fusion or intercentromeric recombination.</title>
        <authorList>
            <person name="Coelho M.A."/>
            <person name="David-Palma M."/>
            <person name="Shea T."/>
            <person name="Bowers K."/>
            <person name="McGinley-Smith S."/>
            <person name="Mohammad A.W."/>
            <person name="Gnirke A."/>
            <person name="Yurkov A.M."/>
            <person name="Nowrousian M."/>
            <person name="Sun S."/>
            <person name="Cuomo C.A."/>
            <person name="Heitman J."/>
        </authorList>
    </citation>
    <scope>NUCLEOTIDE SEQUENCE</scope>
    <source>
        <strain evidence="11">CBS 10737</strain>
    </source>
</reference>
<feature type="transmembrane region" description="Helical" evidence="8">
    <location>
        <begin position="35"/>
        <end position="53"/>
    </location>
</feature>
<evidence type="ECO:0000256" key="3">
    <source>
        <dbReference type="ARBA" id="ARBA00007282"/>
    </source>
</evidence>
<dbReference type="AlphaFoldDB" id="A0A1B9I672"/>
<keyword evidence="6 8" id="KW-1133">Transmembrane helix</keyword>
<comment type="pathway">
    <text evidence="2">Secondary metabolite biosynthesis.</text>
</comment>
<dbReference type="OrthoDB" id="1077582at2759"/>
<accession>A0A1B9I672</accession>
<comment type="similarity">
    <text evidence="3">Belongs to the wax synthase family.</text>
</comment>
<feature type="transmembrane region" description="Helical" evidence="8">
    <location>
        <begin position="263"/>
        <end position="283"/>
    </location>
</feature>
<feature type="transmembrane region" description="Helical" evidence="8">
    <location>
        <begin position="346"/>
        <end position="364"/>
    </location>
</feature>
<sequence length="480" mass="54980">MKSIPFFKASTPFGPFQNLHEYVINNAEQITLNNWYKLFIIPLIPLYIQAFLLRYEKTRNIRISIGLIGIILMSNAGCHYRFTQPWLNAINNGIGIGIMHLIARYLEFSFIQGPIIDRYFESKGRHPLISALDIAVNARWIGLGSINLDNKAKVNSGNNKLQINGHKSSPLKDDTNFIDGGIKLNNNKSIPEKIERKKENWLPWPKIKRTKFQSVKRHLFIAIKNYIIFDTCLHLIRFYGSNTIGSNYPISNAFYKFSHENQFIIFPILKSIIGEILVPWWIIELITEISVAIGVWLGISCGYHLLGCLLVGSGIWETDSWEIDIFDNPLKSDSLLDFWGRRWHQFFRHHFILYSTLVLRLFHLKPNSGNILFMSFILSGAMHSIGQFTMNPHPPLLPIFLMFPLSGIGCIMEVIFKRMTGRKVRGSWGRPWTWIVMLSIGRLGTVAWLDSGVGGSYLTPPFAGKWITDNLLDGILIGKK</sequence>
<dbReference type="PANTHER" id="PTHR31595">
    <property type="entry name" value="LONG-CHAIN-ALCOHOL O-FATTY-ACYLTRANSFERASE 3-RELATED"/>
    <property type="match status" value="1"/>
</dbReference>
<feature type="transmembrane region" description="Helical" evidence="8">
    <location>
        <begin position="219"/>
        <end position="239"/>
    </location>
</feature>
<dbReference type="InterPro" id="IPR044851">
    <property type="entry name" value="Wax_synthase"/>
</dbReference>
<evidence type="ECO:0000256" key="6">
    <source>
        <dbReference type="ARBA" id="ARBA00022989"/>
    </source>
</evidence>
<name>A0A1B9I672_9TREE</name>
<reference evidence="11" key="2">
    <citation type="submission" date="2013-07" db="EMBL/GenBank/DDBJ databases">
        <authorList>
            <consortium name="The Broad Institute Genome Sequencing Platform"/>
            <person name="Cuomo C."/>
            <person name="Litvintseva A."/>
            <person name="Chen Y."/>
            <person name="Heitman J."/>
            <person name="Sun S."/>
            <person name="Springer D."/>
            <person name="Dromer F."/>
            <person name="Young S.K."/>
            <person name="Zeng Q."/>
            <person name="Gargeya S."/>
            <person name="Fitzgerald M."/>
            <person name="Abouelleil A."/>
            <person name="Alvarado L."/>
            <person name="Berlin A.M."/>
            <person name="Chapman S.B."/>
            <person name="Dewar J."/>
            <person name="Goldberg J."/>
            <person name="Griggs A."/>
            <person name="Gujja S."/>
            <person name="Hansen M."/>
            <person name="Howarth C."/>
            <person name="Imamovic A."/>
            <person name="Larimer J."/>
            <person name="McCowan C."/>
            <person name="Murphy C."/>
            <person name="Pearson M."/>
            <person name="Priest M."/>
            <person name="Roberts A."/>
            <person name="Saif S."/>
            <person name="Shea T."/>
            <person name="Sykes S."/>
            <person name="Wortman J."/>
            <person name="Nusbaum C."/>
            <person name="Birren B."/>
        </authorList>
    </citation>
    <scope>NUCLEOTIDE SEQUENCE</scope>
    <source>
        <strain evidence="11">CBS 10737</strain>
    </source>
</reference>
<evidence type="ECO:0000313" key="10">
    <source>
        <dbReference type="EMBL" id="OCF51035.1"/>
    </source>
</evidence>